<accession>A0A9N9GIW2</accession>
<dbReference type="AlphaFoldDB" id="A0A9N9GIW2"/>
<dbReference type="Proteomes" id="UP000789572">
    <property type="component" value="Unassembled WGS sequence"/>
</dbReference>
<dbReference type="EMBL" id="CAJVPJ010002046">
    <property type="protein sequence ID" value="CAG8611598.1"/>
    <property type="molecule type" value="Genomic_DNA"/>
</dbReference>
<feature type="non-terminal residue" evidence="1">
    <location>
        <position position="1"/>
    </location>
</feature>
<organism evidence="1 2">
    <name type="scientific">Paraglomus occultum</name>
    <dbReference type="NCBI Taxonomy" id="144539"/>
    <lineage>
        <taxon>Eukaryota</taxon>
        <taxon>Fungi</taxon>
        <taxon>Fungi incertae sedis</taxon>
        <taxon>Mucoromycota</taxon>
        <taxon>Glomeromycotina</taxon>
        <taxon>Glomeromycetes</taxon>
        <taxon>Paraglomerales</taxon>
        <taxon>Paraglomeraceae</taxon>
        <taxon>Paraglomus</taxon>
    </lineage>
</organism>
<protein>
    <submittedName>
        <fullName evidence="1">3499_t:CDS:1</fullName>
    </submittedName>
</protein>
<evidence type="ECO:0000313" key="2">
    <source>
        <dbReference type="Proteomes" id="UP000789572"/>
    </source>
</evidence>
<name>A0A9N9GIW2_9GLOM</name>
<evidence type="ECO:0000313" key="1">
    <source>
        <dbReference type="EMBL" id="CAG8611598.1"/>
    </source>
</evidence>
<proteinExistence type="predicted"/>
<keyword evidence="2" id="KW-1185">Reference proteome</keyword>
<sequence>KTKKETFHSPSSIFHWANCTDLNVLPYKMHTHKKDGCELLKKKKRHVLNRISRTDGPYPWGAAPHANVERFGARAHARAIIAAAHAAACANSSRSHESQGGCRIADSWLGDEEEMETDVMAQH</sequence>
<reference evidence="1" key="1">
    <citation type="submission" date="2021-06" db="EMBL/GenBank/DDBJ databases">
        <authorList>
            <person name="Kallberg Y."/>
            <person name="Tangrot J."/>
            <person name="Rosling A."/>
        </authorList>
    </citation>
    <scope>NUCLEOTIDE SEQUENCE</scope>
    <source>
        <strain evidence="1">IA702</strain>
    </source>
</reference>
<gene>
    <name evidence="1" type="ORF">POCULU_LOCUS7975</name>
</gene>
<comment type="caution">
    <text evidence="1">The sequence shown here is derived from an EMBL/GenBank/DDBJ whole genome shotgun (WGS) entry which is preliminary data.</text>
</comment>